<dbReference type="PANTHER" id="PTHR16469:SF51">
    <property type="entry name" value="TRANSCRIPTION FACTOR TAU 55 KDA SUBUNIT"/>
    <property type="match status" value="1"/>
</dbReference>
<proteinExistence type="predicted"/>
<evidence type="ECO:0000313" key="2">
    <source>
        <dbReference type="Proteomes" id="UP000242381"/>
    </source>
</evidence>
<dbReference type="CDD" id="cd07067">
    <property type="entry name" value="HP_PGM_like"/>
    <property type="match status" value="1"/>
</dbReference>
<dbReference type="OMA" id="WYKPDRD"/>
<dbReference type="AlphaFoldDB" id="A0A1X0RLM2"/>
<dbReference type="Pfam" id="PF00300">
    <property type="entry name" value="His_Phos_1"/>
    <property type="match status" value="1"/>
</dbReference>
<dbReference type="InterPro" id="IPR029033">
    <property type="entry name" value="His_PPase_superfam"/>
</dbReference>
<name>A0A1X0RLM2_RHIZD</name>
<evidence type="ECO:0000313" key="1">
    <source>
        <dbReference type="EMBL" id="ORE12917.1"/>
    </source>
</evidence>
<dbReference type="InterPro" id="IPR013078">
    <property type="entry name" value="His_Pase_superF_clade-1"/>
</dbReference>
<sequence>MVVKEVWITRHGFREDWVNPNPPLPTHLVNDPPLSEFGRQQAKELEEYLRDKHIDRIYSSPFYRVLETVYPLVDECHIPLFIDNSMTEWYGLAHDRYLPPAPISELKKLFPKLDTSHTSTIPLPTGTETEKDCHVRVKEGLDKLIAYLDQQDVHTILLAGHAASVICAVRALLNQGSYQVRSGTCSLSRLIRQDDGSWKILQNGDCSHLSQGEQRSWTFSGDVPDYSASF</sequence>
<gene>
    <name evidence="1" type="ORF">BCV71DRAFT_279757</name>
</gene>
<dbReference type="SUPFAM" id="SSF53254">
    <property type="entry name" value="Phosphoglycerate mutase-like"/>
    <property type="match status" value="1"/>
</dbReference>
<dbReference type="PANTHER" id="PTHR16469">
    <property type="entry name" value="UBIQUITIN-ASSOCIATED AND SH3 DOMAIN-CONTAINING BA-RELATED"/>
    <property type="match status" value="1"/>
</dbReference>
<accession>A0A1X0RLM2</accession>
<dbReference type="Gene3D" id="3.40.50.1240">
    <property type="entry name" value="Phosphoglycerate mutase-like"/>
    <property type="match status" value="1"/>
</dbReference>
<dbReference type="VEuPathDB" id="FungiDB:BCV72DRAFT_56899"/>
<reference evidence="1 2" key="1">
    <citation type="journal article" date="2016" name="Proc. Natl. Acad. Sci. U.S.A.">
        <title>Lipid metabolic changes in an early divergent fungus govern the establishment of a mutualistic symbiosis with endobacteria.</title>
        <authorList>
            <person name="Lastovetsky O.A."/>
            <person name="Gaspar M.L."/>
            <person name="Mondo S.J."/>
            <person name="LaButti K.M."/>
            <person name="Sandor L."/>
            <person name="Grigoriev I.V."/>
            <person name="Henry S.A."/>
            <person name="Pawlowska T.E."/>
        </authorList>
    </citation>
    <scope>NUCLEOTIDE SEQUENCE [LARGE SCALE GENOMIC DNA]</scope>
    <source>
        <strain evidence="1 2">ATCC 11559</strain>
    </source>
</reference>
<dbReference type="EMBL" id="KV921587">
    <property type="protein sequence ID" value="ORE12917.1"/>
    <property type="molecule type" value="Genomic_DNA"/>
</dbReference>
<dbReference type="Proteomes" id="UP000242381">
    <property type="component" value="Unassembled WGS sequence"/>
</dbReference>
<dbReference type="InterPro" id="IPR051710">
    <property type="entry name" value="Phosphatase_SH3-domain"/>
</dbReference>
<protein>
    <submittedName>
        <fullName evidence="1">Phosphoglycerate mutase-like protein</fullName>
    </submittedName>
</protein>
<organism evidence="1 2">
    <name type="scientific">Rhizopus microsporus</name>
    <dbReference type="NCBI Taxonomy" id="58291"/>
    <lineage>
        <taxon>Eukaryota</taxon>
        <taxon>Fungi</taxon>
        <taxon>Fungi incertae sedis</taxon>
        <taxon>Mucoromycota</taxon>
        <taxon>Mucoromycotina</taxon>
        <taxon>Mucoromycetes</taxon>
        <taxon>Mucorales</taxon>
        <taxon>Mucorineae</taxon>
        <taxon>Rhizopodaceae</taxon>
        <taxon>Rhizopus</taxon>
    </lineage>
</organism>